<protein>
    <submittedName>
        <fullName evidence="3">ABC transporter</fullName>
    </submittedName>
</protein>
<organism evidence="3 4">
    <name type="scientific">Schaalia odontolytica</name>
    <dbReference type="NCBI Taxonomy" id="1660"/>
    <lineage>
        <taxon>Bacteria</taxon>
        <taxon>Bacillati</taxon>
        <taxon>Actinomycetota</taxon>
        <taxon>Actinomycetes</taxon>
        <taxon>Actinomycetales</taxon>
        <taxon>Actinomycetaceae</taxon>
        <taxon>Schaalia</taxon>
    </lineage>
</organism>
<feature type="transmembrane region" description="Helical" evidence="2">
    <location>
        <begin position="6"/>
        <end position="28"/>
    </location>
</feature>
<reference evidence="3 4" key="1">
    <citation type="submission" date="2015-10" db="EMBL/GenBank/DDBJ databases">
        <title>Draft Genome of Actinomyces odontolyticus subsp. actinosynbacter strain XH001.</title>
        <authorList>
            <person name="Mclean J.S."/>
            <person name="He X."/>
        </authorList>
    </citation>
    <scope>NUCLEOTIDE SEQUENCE [LARGE SCALE GENOMIC DNA]</scope>
    <source>
        <strain evidence="3 4">XH001</strain>
    </source>
</reference>
<dbReference type="Proteomes" id="UP000054686">
    <property type="component" value="Unassembled WGS sequence"/>
</dbReference>
<name>A0A0V8RT22_9ACTO</name>
<keyword evidence="2" id="KW-1133">Transmembrane helix</keyword>
<evidence type="ECO:0000313" key="4">
    <source>
        <dbReference type="Proteomes" id="UP000054686"/>
    </source>
</evidence>
<dbReference type="EMBL" id="LLVT01000002">
    <property type="protein sequence ID" value="KSW11211.1"/>
    <property type="molecule type" value="Genomic_DNA"/>
</dbReference>
<keyword evidence="2" id="KW-0812">Transmembrane</keyword>
<evidence type="ECO:0000256" key="1">
    <source>
        <dbReference type="SAM" id="MobiDB-lite"/>
    </source>
</evidence>
<gene>
    <name evidence="3" type="ORF">APY09_07075</name>
</gene>
<sequence>MLEGALILVLTVVLVLVVAGGVVAVLALSRRSADEWKGVIKRESEEIADEVKTHHSLPKRASSSPDGPVVPRTASLQSLLQSGDSKSAYFDADRLPGIDRLETVTDRVSVRFDRGRRSADEGGESVQESTQS</sequence>
<feature type="region of interest" description="Disordered" evidence="1">
    <location>
        <begin position="49"/>
        <end position="72"/>
    </location>
</feature>
<dbReference type="AlphaFoldDB" id="A0A0V8RT22"/>
<accession>A0A0V8RT22</accession>
<proteinExistence type="predicted"/>
<dbReference type="OrthoDB" id="3256610at2"/>
<keyword evidence="2" id="KW-0472">Membrane</keyword>
<comment type="caution">
    <text evidence="3">The sequence shown here is derived from an EMBL/GenBank/DDBJ whole genome shotgun (WGS) entry which is preliminary data.</text>
</comment>
<evidence type="ECO:0000313" key="3">
    <source>
        <dbReference type="EMBL" id="KSW11211.1"/>
    </source>
</evidence>
<feature type="region of interest" description="Disordered" evidence="1">
    <location>
        <begin position="112"/>
        <end position="132"/>
    </location>
</feature>
<dbReference type="RefSeq" id="WP_060567072.1">
    <property type="nucleotide sequence ID" value="NZ_CP040006.1"/>
</dbReference>
<evidence type="ECO:0000256" key="2">
    <source>
        <dbReference type="SAM" id="Phobius"/>
    </source>
</evidence>